<reference evidence="2" key="1">
    <citation type="journal article" date="2021" name="IMA Fungus">
        <title>Genomic characterization of three marine fungi, including Emericellopsis atlantica sp. nov. with signatures of a generalist lifestyle and marine biomass degradation.</title>
        <authorList>
            <person name="Hagestad O.C."/>
            <person name="Hou L."/>
            <person name="Andersen J.H."/>
            <person name="Hansen E.H."/>
            <person name="Altermark B."/>
            <person name="Li C."/>
            <person name="Kuhnert E."/>
            <person name="Cox R.J."/>
            <person name="Crous P.W."/>
            <person name="Spatafora J.W."/>
            <person name="Lail K."/>
            <person name="Amirebrahimi M."/>
            <person name="Lipzen A."/>
            <person name="Pangilinan J."/>
            <person name="Andreopoulos W."/>
            <person name="Hayes R.D."/>
            <person name="Ng V."/>
            <person name="Grigoriev I.V."/>
            <person name="Jackson S.A."/>
            <person name="Sutton T.D.S."/>
            <person name="Dobson A.D.W."/>
            <person name="Rama T."/>
        </authorList>
    </citation>
    <scope>NUCLEOTIDE SEQUENCE</scope>
    <source>
        <strain evidence="2">TRa3180A</strain>
    </source>
</reference>
<gene>
    <name evidence="2" type="ORF">BJ878DRAFT_554969</name>
</gene>
<dbReference type="Gene3D" id="2.170.270.10">
    <property type="entry name" value="SET domain"/>
    <property type="match status" value="1"/>
</dbReference>
<evidence type="ECO:0000313" key="3">
    <source>
        <dbReference type="Proteomes" id="UP000887226"/>
    </source>
</evidence>
<accession>A0A9P7Z966</accession>
<name>A0A9P7Z966_9HELO</name>
<dbReference type="SUPFAM" id="SSF82199">
    <property type="entry name" value="SET domain"/>
    <property type="match status" value="1"/>
</dbReference>
<organism evidence="2 3">
    <name type="scientific">Calycina marina</name>
    <dbReference type="NCBI Taxonomy" id="1763456"/>
    <lineage>
        <taxon>Eukaryota</taxon>
        <taxon>Fungi</taxon>
        <taxon>Dikarya</taxon>
        <taxon>Ascomycota</taxon>
        <taxon>Pezizomycotina</taxon>
        <taxon>Leotiomycetes</taxon>
        <taxon>Helotiales</taxon>
        <taxon>Pezizellaceae</taxon>
        <taxon>Calycina</taxon>
    </lineage>
</organism>
<sequence>MMPCFVIVVMEYISSSTCRSWQCNDIPGKGWGAFATRAAIFLAPNGCVNDHYIISVAARLTSREREQFVQLRSDVDLKQNFKYFFETVMQNSFSWKSLPFCLALTTIACRVTEMTTRKWQDDGFVTAKDIAKGKEITFNHNAPFTALNVFLGRQAIVKMSCRCKFGDQSSASRDPSDEFHGLMEQRR</sequence>
<evidence type="ECO:0000256" key="1">
    <source>
        <dbReference type="SAM" id="MobiDB-lite"/>
    </source>
</evidence>
<feature type="compositionally biased region" description="Basic and acidic residues" evidence="1">
    <location>
        <begin position="174"/>
        <end position="187"/>
    </location>
</feature>
<dbReference type="EMBL" id="MU253768">
    <property type="protein sequence ID" value="KAG9247597.1"/>
    <property type="molecule type" value="Genomic_DNA"/>
</dbReference>
<comment type="caution">
    <text evidence="2">The sequence shown here is derived from an EMBL/GenBank/DDBJ whole genome shotgun (WGS) entry which is preliminary data.</text>
</comment>
<evidence type="ECO:0000313" key="2">
    <source>
        <dbReference type="EMBL" id="KAG9247597.1"/>
    </source>
</evidence>
<dbReference type="InterPro" id="IPR046341">
    <property type="entry name" value="SET_dom_sf"/>
</dbReference>
<feature type="region of interest" description="Disordered" evidence="1">
    <location>
        <begin position="166"/>
        <end position="187"/>
    </location>
</feature>
<keyword evidence="3" id="KW-1185">Reference proteome</keyword>
<dbReference type="Proteomes" id="UP000887226">
    <property type="component" value="Unassembled WGS sequence"/>
</dbReference>
<proteinExistence type="predicted"/>
<dbReference type="AlphaFoldDB" id="A0A9P7Z966"/>
<protein>
    <submittedName>
        <fullName evidence="2">Uncharacterized protein</fullName>
    </submittedName>
</protein>